<protein>
    <submittedName>
        <fullName evidence="2">Helix-turn-helix domain-containing protein</fullName>
    </submittedName>
</protein>
<dbReference type="InterPro" id="IPR041657">
    <property type="entry name" value="HTH_17"/>
</dbReference>
<dbReference type="GO" id="GO:0003677">
    <property type="term" value="F:DNA binding"/>
    <property type="evidence" value="ECO:0007669"/>
    <property type="project" value="InterPro"/>
</dbReference>
<dbReference type="Proteomes" id="UP000321595">
    <property type="component" value="Chromosome"/>
</dbReference>
<sequence>MSSAIEIPTLDEAQEAKAALRLITGDSEDQRRSAAKVSLKIGDLEVSIPFAAFEVLTDVLAELANGNAVTVVPHHAELTTQEAADVLNVSRPHVVQQLEAGAIPYHKVGTHRRIKMSDLMAYRKKSRERSRAALQELADQAQELEQDY</sequence>
<evidence type="ECO:0000313" key="3">
    <source>
        <dbReference type="Proteomes" id="UP000321595"/>
    </source>
</evidence>
<dbReference type="OrthoDB" id="26212at2"/>
<dbReference type="Pfam" id="PF12728">
    <property type="entry name" value="HTH_17"/>
    <property type="match status" value="1"/>
</dbReference>
<evidence type="ECO:0000313" key="2">
    <source>
        <dbReference type="EMBL" id="QED29975.1"/>
    </source>
</evidence>
<keyword evidence="3" id="KW-1185">Reference proteome</keyword>
<feature type="domain" description="Helix-turn-helix" evidence="1">
    <location>
        <begin position="78"/>
        <end position="125"/>
    </location>
</feature>
<evidence type="ECO:0000259" key="1">
    <source>
        <dbReference type="Pfam" id="PF12728"/>
    </source>
</evidence>
<dbReference type="RefSeq" id="WP_146963249.1">
    <property type="nucleotide sequence ID" value="NZ_CP042467.1"/>
</dbReference>
<name>A0A5B8XWL0_9DELT</name>
<dbReference type="EMBL" id="CP042467">
    <property type="protein sequence ID" value="QED29975.1"/>
    <property type="molecule type" value="Genomic_DNA"/>
</dbReference>
<reference evidence="2 3" key="1">
    <citation type="submission" date="2019-08" db="EMBL/GenBank/DDBJ databases">
        <authorList>
            <person name="Liang Q."/>
        </authorList>
    </citation>
    <scope>NUCLEOTIDE SEQUENCE [LARGE SCALE GENOMIC DNA]</scope>
    <source>
        <strain evidence="2 3">V1718</strain>
    </source>
</reference>
<organism evidence="2 3">
    <name type="scientific">Microvenator marinus</name>
    <dbReference type="NCBI Taxonomy" id="2600177"/>
    <lineage>
        <taxon>Bacteria</taxon>
        <taxon>Deltaproteobacteria</taxon>
        <taxon>Bradymonadales</taxon>
        <taxon>Microvenatoraceae</taxon>
        <taxon>Microvenator</taxon>
    </lineage>
</organism>
<accession>A0A5B8XWL0</accession>
<proteinExistence type="predicted"/>
<dbReference type="KEGG" id="bbae:FRD01_22620"/>
<gene>
    <name evidence="2" type="ORF">FRD01_22620</name>
</gene>
<dbReference type="AlphaFoldDB" id="A0A5B8XWL0"/>
<dbReference type="InterPro" id="IPR010093">
    <property type="entry name" value="SinI_DNA-bd"/>
</dbReference>
<dbReference type="NCBIfam" id="TIGR01764">
    <property type="entry name" value="excise"/>
    <property type="match status" value="1"/>
</dbReference>